<keyword evidence="5" id="KW-1185">Reference proteome</keyword>
<evidence type="ECO:0000259" key="3">
    <source>
        <dbReference type="PROSITE" id="PS50930"/>
    </source>
</evidence>
<dbReference type="EMBL" id="BJYR01000019">
    <property type="protein sequence ID" value="GEO01155.1"/>
    <property type="molecule type" value="Genomic_DNA"/>
</dbReference>
<evidence type="ECO:0000313" key="5">
    <source>
        <dbReference type="Proteomes" id="UP000321464"/>
    </source>
</evidence>
<dbReference type="PROSITE" id="PS50930">
    <property type="entry name" value="HTH_LYTTR"/>
    <property type="match status" value="1"/>
</dbReference>
<dbReference type="SMART" id="SM00448">
    <property type="entry name" value="REC"/>
    <property type="match status" value="1"/>
</dbReference>
<feature type="domain" description="HTH LytTR-type" evidence="3">
    <location>
        <begin position="130"/>
        <end position="233"/>
    </location>
</feature>
<sequence length="234" mass="25191">MADLSVLVVEDNLLASAALLRLMKNHDDIGQVVEVRSLAEARKIVTAMAFDVVFLDVCLPDGTGVALGSELVRRGHGPALVYLTADPTAAVDAFRQGAFDYLLKPIASSDLARALRRVRQARHGAPPPPIEIRDGSSTRYIATELIAAVESAGHYQCIHAAGEVHLVRQPVAALLAQLGPGFVRVHRSVVVRTSLVTAMETRRNGDGELELAGGKRVRFSRSFRGELEKALGTR</sequence>
<organism evidence="4 5">
    <name type="scientific">Novosphingobium sediminis</name>
    <dbReference type="NCBI Taxonomy" id="707214"/>
    <lineage>
        <taxon>Bacteria</taxon>
        <taxon>Pseudomonadati</taxon>
        <taxon>Pseudomonadota</taxon>
        <taxon>Alphaproteobacteria</taxon>
        <taxon>Sphingomonadales</taxon>
        <taxon>Sphingomonadaceae</taxon>
        <taxon>Novosphingobium</taxon>
    </lineage>
</organism>
<proteinExistence type="predicted"/>
<comment type="caution">
    <text evidence="4">The sequence shown here is derived from an EMBL/GenBank/DDBJ whole genome shotgun (WGS) entry which is preliminary data.</text>
</comment>
<dbReference type="InterPro" id="IPR001789">
    <property type="entry name" value="Sig_transdc_resp-reg_receiver"/>
</dbReference>
<dbReference type="InterPro" id="IPR046947">
    <property type="entry name" value="LytR-like"/>
</dbReference>
<evidence type="ECO:0000256" key="1">
    <source>
        <dbReference type="PROSITE-ProRule" id="PRU00169"/>
    </source>
</evidence>
<dbReference type="PROSITE" id="PS50110">
    <property type="entry name" value="RESPONSE_REGULATORY"/>
    <property type="match status" value="1"/>
</dbReference>
<evidence type="ECO:0000259" key="2">
    <source>
        <dbReference type="PROSITE" id="PS50110"/>
    </source>
</evidence>
<protein>
    <submittedName>
        <fullName evidence="4">DNA-binding response regulator</fullName>
    </submittedName>
</protein>
<accession>A0A512AN59</accession>
<dbReference type="GO" id="GO:0000156">
    <property type="term" value="F:phosphorelay response regulator activity"/>
    <property type="evidence" value="ECO:0007669"/>
    <property type="project" value="InterPro"/>
</dbReference>
<dbReference type="GO" id="GO:0003677">
    <property type="term" value="F:DNA binding"/>
    <property type="evidence" value="ECO:0007669"/>
    <property type="project" value="UniProtKB-KW"/>
</dbReference>
<reference evidence="4 5" key="1">
    <citation type="submission" date="2019-07" db="EMBL/GenBank/DDBJ databases">
        <title>Whole genome shotgun sequence of Novosphingobium sediminis NBRC 106119.</title>
        <authorList>
            <person name="Hosoyama A."/>
            <person name="Uohara A."/>
            <person name="Ohji S."/>
            <person name="Ichikawa N."/>
        </authorList>
    </citation>
    <scope>NUCLEOTIDE SEQUENCE [LARGE SCALE GENOMIC DNA]</scope>
    <source>
        <strain evidence="4 5">NBRC 106119</strain>
    </source>
</reference>
<dbReference type="SUPFAM" id="SSF52172">
    <property type="entry name" value="CheY-like"/>
    <property type="match status" value="1"/>
</dbReference>
<dbReference type="Proteomes" id="UP000321464">
    <property type="component" value="Unassembled WGS sequence"/>
</dbReference>
<dbReference type="OrthoDB" id="9782655at2"/>
<name>A0A512AN59_9SPHN</name>
<dbReference type="Gene3D" id="3.40.50.2300">
    <property type="match status" value="1"/>
</dbReference>
<evidence type="ECO:0000313" key="4">
    <source>
        <dbReference type="EMBL" id="GEO01155.1"/>
    </source>
</evidence>
<dbReference type="PANTHER" id="PTHR37299:SF1">
    <property type="entry name" value="STAGE 0 SPORULATION PROTEIN A HOMOLOG"/>
    <property type="match status" value="1"/>
</dbReference>
<dbReference type="SMART" id="SM00850">
    <property type="entry name" value="LytTR"/>
    <property type="match status" value="1"/>
</dbReference>
<dbReference type="InterPro" id="IPR011006">
    <property type="entry name" value="CheY-like_superfamily"/>
</dbReference>
<feature type="domain" description="Response regulatory" evidence="2">
    <location>
        <begin position="5"/>
        <end position="119"/>
    </location>
</feature>
<keyword evidence="4" id="KW-0238">DNA-binding</keyword>
<dbReference type="InterPro" id="IPR007492">
    <property type="entry name" value="LytTR_DNA-bd_dom"/>
</dbReference>
<dbReference type="RefSeq" id="WP_147160472.1">
    <property type="nucleotide sequence ID" value="NZ_BJYR01000019.1"/>
</dbReference>
<dbReference type="Gene3D" id="2.40.50.1020">
    <property type="entry name" value="LytTr DNA-binding domain"/>
    <property type="match status" value="1"/>
</dbReference>
<dbReference type="AlphaFoldDB" id="A0A512AN59"/>
<dbReference type="Pfam" id="PF04397">
    <property type="entry name" value="LytTR"/>
    <property type="match status" value="1"/>
</dbReference>
<dbReference type="Pfam" id="PF00072">
    <property type="entry name" value="Response_reg"/>
    <property type="match status" value="1"/>
</dbReference>
<keyword evidence="1" id="KW-0597">Phosphoprotein</keyword>
<dbReference type="PANTHER" id="PTHR37299">
    <property type="entry name" value="TRANSCRIPTIONAL REGULATOR-RELATED"/>
    <property type="match status" value="1"/>
</dbReference>
<feature type="modified residue" description="4-aspartylphosphate" evidence="1">
    <location>
        <position position="56"/>
    </location>
</feature>
<gene>
    <name evidence="4" type="ORF">NSE01_29870</name>
</gene>